<evidence type="ECO:0000313" key="2">
    <source>
        <dbReference type="Proteomes" id="UP000507222"/>
    </source>
</evidence>
<protein>
    <submittedName>
        <fullName evidence="1">Uncharacterized protein</fullName>
    </submittedName>
</protein>
<dbReference type="AlphaFoldDB" id="A0A6J5U8I1"/>
<dbReference type="Proteomes" id="UP000507222">
    <property type="component" value="Unassembled WGS sequence"/>
</dbReference>
<gene>
    <name evidence="1" type="ORF">CURHAP_LOCUS19515</name>
</gene>
<evidence type="ECO:0000313" key="1">
    <source>
        <dbReference type="EMBL" id="CAB4272736.1"/>
    </source>
</evidence>
<name>A0A6J5U8I1_PRUAR</name>
<proteinExistence type="predicted"/>
<reference evidence="1 2" key="1">
    <citation type="submission" date="2020-05" db="EMBL/GenBank/DDBJ databases">
        <authorList>
            <person name="Campoy J."/>
            <person name="Schneeberger K."/>
            <person name="Spophaly S."/>
        </authorList>
    </citation>
    <scope>NUCLEOTIDE SEQUENCE [LARGE SCALE GENOMIC DNA]</scope>
    <source>
        <strain evidence="1">PruArmRojPasFocal</strain>
    </source>
</reference>
<dbReference type="EMBL" id="CAEKDK010000003">
    <property type="protein sequence ID" value="CAB4272736.1"/>
    <property type="molecule type" value="Genomic_DNA"/>
</dbReference>
<accession>A0A6J5U8I1</accession>
<organism evidence="1 2">
    <name type="scientific">Prunus armeniaca</name>
    <name type="common">Apricot</name>
    <name type="synonym">Armeniaca vulgaris</name>
    <dbReference type="NCBI Taxonomy" id="36596"/>
    <lineage>
        <taxon>Eukaryota</taxon>
        <taxon>Viridiplantae</taxon>
        <taxon>Streptophyta</taxon>
        <taxon>Embryophyta</taxon>
        <taxon>Tracheophyta</taxon>
        <taxon>Spermatophyta</taxon>
        <taxon>Magnoliopsida</taxon>
        <taxon>eudicotyledons</taxon>
        <taxon>Gunneridae</taxon>
        <taxon>Pentapetalae</taxon>
        <taxon>rosids</taxon>
        <taxon>fabids</taxon>
        <taxon>Rosales</taxon>
        <taxon>Rosaceae</taxon>
        <taxon>Amygdaloideae</taxon>
        <taxon>Amygdaleae</taxon>
        <taxon>Prunus</taxon>
    </lineage>
</organism>
<sequence>MPHTPELAFTVSNTSTLNTTVQSLGPIIEPQPISVFHSVVPSCIDASNYEEALPMCMVTRSQTDHLKPNPKYAMHLVVDVSEVESTCFSKAVKQEAWR</sequence>